<dbReference type="Pfam" id="PF01841">
    <property type="entry name" value="Transglut_core"/>
    <property type="match status" value="1"/>
</dbReference>
<reference evidence="6" key="1">
    <citation type="submission" date="2023-03" db="EMBL/GenBank/DDBJ databases">
        <title>Edaphobacter sp.</title>
        <authorList>
            <person name="Huber K.J."/>
            <person name="Papendorf J."/>
            <person name="Pilke C."/>
            <person name="Bunk B."/>
            <person name="Sproeer C."/>
            <person name="Pester M."/>
        </authorList>
    </citation>
    <scope>NUCLEOTIDE SEQUENCE</scope>
    <source>
        <strain evidence="6">DSM 110680</strain>
    </source>
</reference>
<evidence type="ECO:0000313" key="6">
    <source>
        <dbReference type="EMBL" id="XBH16421.1"/>
    </source>
</evidence>
<keyword evidence="1" id="KW-0677">Repeat</keyword>
<dbReference type="InterPro" id="IPR011990">
    <property type="entry name" value="TPR-like_helical_dom_sf"/>
</dbReference>
<evidence type="ECO:0000256" key="3">
    <source>
        <dbReference type="SAM" id="MobiDB-lite"/>
    </source>
</evidence>
<feature type="compositionally biased region" description="Basic and acidic residues" evidence="3">
    <location>
        <begin position="180"/>
        <end position="195"/>
    </location>
</feature>
<dbReference type="RefSeq" id="WP_348261650.1">
    <property type="nucleotide sequence ID" value="NZ_CP121196.1"/>
</dbReference>
<dbReference type="Gene3D" id="2.60.40.3140">
    <property type="match status" value="1"/>
</dbReference>
<dbReference type="Pfam" id="PF12969">
    <property type="entry name" value="DUF3857"/>
    <property type="match status" value="1"/>
</dbReference>
<dbReference type="Gene3D" id="1.25.40.10">
    <property type="entry name" value="Tetratricopeptide repeat domain"/>
    <property type="match status" value="1"/>
</dbReference>
<dbReference type="SUPFAM" id="SSF54001">
    <property type="entry name" value="Cysteine proteinases"/>
    <property type="match status" value="1"/>
</dbReference>
<organism evidence="6">
    <name type="scientific">Telmatobacter sp. DSM 110680</name>
    <dbReference type="NCBI Taxonomy" id="3036704"/>
    <lineage>
        <taxon>Bacteria</taxon>
        <taxon>Pseudomonadati</taxon>
        <taxon>Acidobacteriota</taxon>
        <taxon>Terriglobia</taxon>
        <taxon>Terriglobales</taxon>
        <taxon>Acidobacteriaceae</taxon>
        <taxon>Telmatobacter</taxon>
    </lineage>
</organism>
<sequence length="1028" mass="112909">MSDTSFTYQKDGTGEKLVTVRMKITSEAGARQFSVISLPYAAANEHPTLEIVAVHHADGTSTETPVADAIDMPAPVTQQAPLYSDLKMLQIPVRGLRAGDSLEYRVRIQRKSAESPSQFWDVFAFAKDVVVLAQTLTLDVPIDKYVQVWSPASKPVITENAGRRVYKWSSSQLKPTMVDNKSKKEENAGEAAEHPKPDVAWTTFHSWQEVGEWYSALSTPRAAPTDALRSQADEITHDAKTPEEQIQALYSFVSTRIRYIGIDFGIGRYQPHAAPEVLVNRYGDCKDKDTLLQALLRAKGFAAGSALVGTTFDVVPELPSPGFFNHVITTVVLPSGRIWMDSTPGFTPFQLLVQPIRDKDALVIPLSGASALERTPAKPPFPFEDHFEAKATLAADGELKGKVNIDFRSDNELIVRAMAQNLAPAQWDQGTQFLANLLGFSGTTSNSTFSRAEDTQSPEHVSYDYTRKPFGDWDNFRIVPLFPANALPAAPEKQPSHDIELGAARTEFAVSHIQLPQGYGADLPDAIHVKTDFVAFDKTYKLENGELITERKITVLQSKLPIDQWEKYKKFAKDISLGEEAWVQLTTSAASQKGSHPPAPGENNPEAAGLVSQANFLEQRGDLAQARVKLDAAKKLSPEQPYLWSNYGYLAMVQNRAEEAKADYERELAHHPDESFVVNLYGGFLMRQGKKDEALRVAKSDFERDATNSGVALFLSSMQASSDLGAAIATLRRAYEANPDDRFIQNYLADYLVRDHKEKEAAEIAAKMVTAATGNPDALNNAAYVMAEANGDLALAEKTSKESLDMLDSQTGQSTITEANGQTFRLSSLLASSWDTLGYVLGKEGKLDKANDYLEAAWNNLARTAIGLHYGELLEKQGKRQEALRIYELASSALHPSAPDPTEQDLRTGISRLTAAGMKSTLGERGQSAQELRTFKLKLASPSPTYWSSIYRLQFSAGGLQDVMHVGTGLAKRGVDEQIRKANLPRLVPSASKGRILRDAVVTCSSGQLDCFMVLMPMGSIDAEHVQQ</sequence>
<dbReference type="InterPro" id="IPR024618">
    <property type="entry name" value="DUF3857"/>
</dbReference>
<feature type="domain" description="Transglutaminase-like" evidence="4">
    <location>
        <begin position="230"/>
        <end position="304"/>
    </location>
</feature>
<dbReference type="Gene3D" id="3.10.620.30">
    <property type="match status" value="1"/>
</dbReference>
<protein>
    <submittedName>
        <fullName evidence="6">DUF3857 domain-containing protein</fullName>
    </submittedName>
</protein>
<dbReference type="PANTHER" id="PTHR44943">
    <property type="entry name" value="CELLULOSE SYNTHASE OPERON PROTEIN C"/>
    <property type="match status" value="1"/>
</dbReference>
<evidence type="ECO:0000256" key="1">
    <source>
        <dbReference type="ARBA" id="ARBA00022737"/>
    </source>
</evidence>
<gene>
    <name evidence="6" type="ORF">P8935_17840</name>
</gene>
<name>A0AAU7DGB6_9BACT</name>
<dbReference type="SUPFAM" id="SSF48452">
    <property type="entry name" value="TPR-like"/>
    <property type="match status" value="1"/>
</dbReference>
<keyword evidence="2" id="KW-0802">TPR repeat</keyword>
<proteinExistence type="predicted"/>
<evidence type="ECO:0000259" key="5">
    <source>
        <dbReference type="Pfam" id="PF12969"/>
    </source>
</evidence>
<evidence type="ECO:0000259" key="4">
    <source>
        <dbReference type="Pfam" id="PF01841"/>
    </source>
</evidence>
<dbReference type="InterPro" id="IPR051685">
    <property type="entry name" value="Ycf3/AcsC/BcsC/TPR_MFPF"/>
</dbReference>
<dbReference type="InterPro" id="IPR002931">
    <property type="entry name" value="Transglutaminase-like"/>
</dbReference>
<feature type="domain" description="DUF3857" evidence="5">
    <location>
        <begin position="11"/>
        <end position="175"/>
    </location>
</feature>
<accession>A0AAU7DGB6</accession>
<dbReference type="AlphaFoldDB" id="A0AAU7DGB6"/>
<evidence type="ECO:0000256" key="2">
    <source>
        <dbReference type="ARBA" id="ARBA00022803"/>
    </source>
</evidence>
<dbReference type="InterPro" id="IPR038765">
    <property type="entry name" value="Papain-like_cys_pep_sf"/>
</dbReference>
<dbReference type="PANTHER" id="PTHR44943:SF8">
    <property type="entry name" value="TPR REPEAT-CONTAINING PROTEIN MJ0263"/>
    <property type="match status" value="1"/>
</dbReference>
<feature type="region of interest" description="Disordered" evidence="3">
    <location>
        <begin position="176"/>
        <end position="195"/>
    </location>
</feature>
<dbReference type="EMBL" id="CP121196">
    <property type="protein sequence ID" value="XBH16421.1"/>
    <property type="molecule type" value="Genomic_DNA"/>
</dbReference>